<sequence length="37" mass="4103">MEELKSRSAEEDDELAQDVEDEGDDLCDGGRAHVILL</sequence>
<reference evidence="2 3" key="1">
    <citation type="journal article" date="2013" name="Genome Announc.">
        <title>Draft Genome Sequence of Rhodococcus rhodnii Strain LMG5362, a Symbiont of Rhodnius prolixus (Hemiptera, Reduviidae, Triatominae), the Principle Vector of Trypanosoma cruzi.</title>
        <authorList>
            <person name="Pachebat J.A."/>
            <person name="van Keulen G."/>
            <person name="Whitten M.M."/>
            <person name="Girdwood S."/>
            <person name="Del Sol R."/>
            <person name="Dyson P.J."/>
            <person name="Facey P.D."/>
        </authorList>
    </citation>
    <scope>NUCLEOTIDE SEQUENCE [LARGE SCALE GENOMIC DNA]</scope>
    <source>
        <strain evidence="2 3">LMG 5362</strain>
    </source>
</reference>
<keyword evidence="3" id="KW-1185">Reference proteome</keyword>
<feature type="region of interest" description="Disordered" evidence="1">
    <location>
        <begin position="1"/>
        <end position="30"/>
    </location>
</feature>
<evidence type="ECO:0000313" key="2">
    <source>
        <dbReference type="EMBL" id="EOM77946.1"/>
    </source>
</evidence>
<gene>
    <name evidence="2" type="ORF">Rrhod_0620</name>
</gene>
<name>R7WRL3_9NOCA</name>
<dbReference type="EMBL" id="APMY01000020">
    <property type="protein sequence ID" value="EOM77946.1"/>
    <property type="molecule type" value="Genomic_DNA"/>
</dbReference>
<organism evidence="2 3">
    <name type="scientific">Rhodococcus rhodnii LMG 5362</name>
    <dbReference type="NCBI Taxonomy" id="1273125"/>
    <lineage>
        <taxon>Bacteria</taxon>
        <taxon>Bacillati</taxon>
        <taxon>Actinomycetota</taxon>
        <taxon>Actinomycetes</taxon>
        <taxon>Mycobacteriales</taxon>
        <taxon>Nocardiaceae</taxon>
        <taxon>Rhodococcus</taxon>
    </lineage>
</organism>
<dbReference type="AlphaFoldDB" id="R7WRL3"/>
<accession>R7WRL3</accession>
<proteinExistence type="predicted"/>
<dbReference type="Proteomes" id="UP000013525">
    <property type="component" value="Unassembled WGS sequence"/>
</dbReference>
<comment type="caution">
    <text evidence="2">The sequence shown here is derived from an EMBL/GenBank/DDBJ whole genome shotgun (WGS) entry which is preliminary data.</text>
</comment>
<protein>
    <submittedName>
        <fullName evidence="2">Uncharacterized protein</fullName>
    </submittedName>
</protein>
<evidence type="ECO:0000256" key="1">
    <source>
        <dbReference type="SAM" id="MobiDB-lite"/>
    </source>
</evidence>
<evidence type="ECO:0000313" key="3">
    <source>
        <dbReference type="Proteomes" id="UP000013525"/>
    </source>
</evidence>
<feature type="compositionally biased region" description="Acidic residues" evidence="1">
    <location>
        <begin position="10"/>
        <end position="27"/>
    </location>
</feature>